<feature type="domain" description="ACT" evidence="6">
    <location>
        <begin position="654"/>
        <end position="726"/>
    </location>
</feature>
<evidence type="ECO:0000256" key="3">
    <source>
        <dbReference type="ARBA" id="ARBA00024387"/>
    </source>
</evidence>
<dbReference type="Gene3D" id="3.30.460.10">
    <property type="entry name" value="Beta Polymerase, domain 2"/>
    <property type="match status" value="1"/>
</dbReference>
<proteinExistence type="inferred from homology"/>
<dbReference type="SMART" id="SM00471">
    <property type="entry name" value="HDc"/>
    <property type="match status" value="1"/>
</dbReference>
<evidence type="ECO:0000259" key="8">
    <source>
        <dbReference type="PROSITE" id="PS51880"/>
    </source>
</evidence>
<dbReference type="SUPFAM" id="SSF81301">
    <property type="entry name" value="Nucleotidyltransferase"/>
    <property type="match status" value="1"/>
</dbReference>
<dbReference type="PROSITE" id="PS51880">
    <property type="entry name" value="TGS"/>
    <property type="match status" value="1"/>
</dbReference>
<dbReference type="CDD" id="cd05399">
    <property type="entry name" value="NT_Rel-Spo_like"/>
    <property type="match status" value="1"/>
</dbReference>
<dbReference type="InterPro" id="IPR012675">
    <property type="entry name" value="Beta-grasp_dom_sf"/>
</dbReference>
<evidence type="ECO:0000256" key="4">
    <source>
        <dbReference type="ARBA" id="ARBA00047968"/>
    </source>
</evidence>
<dbReference type="EC" id="3.1.7.2" evidence="3"/>
<dbReference type="EMBL" id="QEWQ01000003">
    <property type="protein sequence ID" value="PWD81257.1"/>
    <property type="molecule type" value="Genomic_DNA"/>
</dbReference>
<dbReference type="CDD" id="cd01668">
    <property type="entry name" value="TGS_RSH"/>
    <property type="match status" value="1"/>
</dbReference>
<evidence type="ECO:0000259" key="7">
    <source>
        <dbReference type="PROSITE" id="PS51831"/>
    </source>
</evidence>
<dbReference type="PANTHER" id="PTHR21262:SF36">
    <property type="entry name" value="BIFUNCTIONAL (P)PPGPP SYNTHASE_HYDROLASE SPOT"/>
    <property type="match status" value="1"/>
</dbReference>
<dbReference type="Pfam" id="PF13328">
    <property type="entry name" value="HD_4"/>
    <property type="match status" value="1"/>
</dbReference>
<dbReference type="InterPro" id="IPR006674">
    <property type="entry name" value="HD_domain"/>
</dbReference>
<sequence>MEQNQLPANLLPWRAEFEIKVDRLLRIIGRYLPEDEVKEVERACIFGAFAHQEQFRSSGEPYIFHPIAVALILSEVQIDKASLVGAVLHDVIEDTEIGYDEIALEFGEDVAKIVDGVTKLTQMKFRSKEEAKAENFRKMILAMTKDLRIIMVKLADRLHNMRTLGSLQPYKKRRIANETLEIYAPIAARLGMYVLQVYLENLCFENIYPMRYRVLAKAIEHKYQNESENLTRIKDTIYDRLVRSNILSRISTRKKHLWSIYNKLKVKGKIELVYDIFAIRVIVSTVDECYRVLGMVHQLYKPIIGGFKDYIAIPKGNGYQSLHTIVFGRNGLPVEVQIRTRDMHVIAEAGAAAHWRYKDAYEGQGHNQSRTNQWLDSVNELQDSGISSQEFMEAMKANLFPKEIYLFTPKGKIIELPKGSTGIDFAYAVHTEVGNRCKAVIVDGQEVPFSQSLHNGQAVEIVTEQGVRPTAKWLDYVVSARARTSILSYLSRLTDEEAYHAGESLLFAELEGKGVQLGDFTEQDKNLLLEEVELGTKEELLIAIGRGKYPIHYILNRFLVKQGLEVEMHDGIEDEDDGLEVSNDIIIGAEKMKTTLGRCCYPLPGESIIGYLSQRHGMVIHQVDCANVENYKKQTDRWIPLAWSKKAQGDFPVQLTLIAKNRRGAIASVSAKVTEMNLDFGEFTSEPMSDDLVKIRFVVDVSDRKHLADIMRELRLLPLVERVSRR</sequence>
<comment type="function">
    <text evidence="5">In eubacteria ppGpp (guanosine 3'-diphosphate 5'-diphosphate) is a mediator of the stringent response that coordinates a variety of cellular activities in response to changes in nutritional abundance.</text>
</comment>
<protein>
    <recommendedName>
        <fullName evidence="3">guanosine-3',5'-bis(diphosphate) 3'-diphosphatase</fullName>
        <ecNumber evidence="3">3.1.7.2</ecNumber>
    </recommendedName>
</protein>
<dbReference type="SUPFAM" id="SSF81271">
    <property type="entry name" value="TGS-like"/>
    <property type="match status" value="1"/>
</dbReference>
<comment type="pathway">
    <text evidence="2">Purine metabolism; ppGpp biosynthesis; ppGpp from GDP: step 1/1.</text>
</comment>
<keyword evidence="10" id="KW-1185">Reference proteome</keyword>
<comment type="catalytic activity">
    <reaction evidence="4">
        <text>guanosine 3',5'-bis(diphosphate) + H2O = GDP + diphosphate + H(+)</text>
        <dbReference type="Rhea" id="RHEA:14253"/>
        <dbReference type="ChEBI" id="CHEBI:15377"/>
        <dbReference type="ChEBI" id="CHEBI:15378"/>
        <dbReference type="ChEBI" id="CHEBI:33019"/>
        <dbReference type="ChEBI" id="CHEBI:58189"/>
        <dbReference type="ChEBI" id="CHEBI:77828"/>
        <dbReference type="EC" id="3.1.7.2"/>
    </reaction>
</comment>
<comment type="similarity">
    <text evidence="5">Belongs to the relA/spoT family.</text>
</comment>
<evidence type="ECO:0000256" key="1">
    <source>
        <dbReference type="ARBA" id="ARBA00022801"/>
    </source>
</evidence>
<keyword evidence="1 9" id="KW-0378">Hydrolase</keyword>
<dbReference type="SMART" id="SM00954">
    <property type="entry name" value="RelA_SpoT"/>
    <property type="match status" value="1"/>
</dbReference>
<dbReference type="InterPro" id="IPR012676">
    <property type="entry name" value="TGS-like"/>
</dbReference>
<dbReference type="InterPro" id="IPR045865">
    <property type="entry name" value="ACT-like_dom_sf"/>
</dbReference>
<dbReference type="Gene3D" id="3.30.70.260">
    <property type="match status" value="1"/>
</dbReference>
<dbReference type="InterPro" id="IPR007685">
    <property type="entry name" value="RelA_SpoT"/>
</dbReference>
<evidence type="ECO:0000313" key="10">
    <source>
        <dbReference type="Proteomes" id="UP000245020"/>
    </source>
</evidence>
<dbReference type="AlphaFoldDB" id="A0A2U2AF59"/>
<dbReference type="Gene3D" id="3.10.20.30">
    <property type="match status" value="1"/>
</dbReference>
<dbReference type="RefSeq" id="WP_109189153.1">
    <property type="nucleotide sequence ID" value="NZ_BMYA01000003.1"/>
</dbReference>
<feature type="domain" description="TGS" evidence="8">
    <location>
        <begin position="402"/>
        <end position="463"/>
    </location>
</feature>
<name>A0A2U2AF59_9GAMM</name>
<dbReference type="InterPro" id="IPR003607">
    <property type="entry name" value="HD/PDEase_dom"/>
</dbReference>
<feature type="domain" description="HD" evidence="7">
    <location>
        <begin position="62"/>
        <end position="161"/>
    </location>
</feature>
<dbReference type="PROSITE" id="PS51671">
    <property type="entry name" value="ACT"/>
    <property type="match status" value="1"/>
</dbReference>
<gene>
    <name evidence="9" type="ORF">DC083_05040</name>
</gene>
<dbReference type="GO" id="GO:0005886">
    <property type="term" value="C:plasma membrane"/>
    <property type="evidence" value="ECO:0007669"/>
    <property type="project" value="TreeGrafter"/>
</dbReference>
<dbReference type="Gene3D" id="1.10.3210.10">
    <property type="entry name" value="Hypothetical protein af1432"/>
    <property type="match status" value="1"/>
</dbReference>
<accession>A0A2U2AF59</accession>
<dbReference type="NCBIfam" id="TIGR00691">
    <property type="entry name" value="spoT_relA"/>
    <property type="match status" value="1"/>
</dbReference>
<dbReference type="InterPro" id="IPR004811">
    <property type="entry name" value="RelA/Spo_fam"/>
</dbReference>
<dbReference type="GO" id="GO:0015970">
    <property type="term" value="P:guanosine tetraphosphate biosynthetic process"/>
    <property type="evidence" value="ECO:0007669"/>
    <property type="project" value="UniProtKB-UniPathway"/>
</dbReference>
<dbReference type="GO" id="GO:0015949">
    <property type="term" value="P:nucleobase-containing small molecule interconversion"/>
    <property type="evidence" value="ECO:0007669"/>
    <property type="project" value="UniProtKB-ARBA"/>
</dbReference>
<dbReference type="PROSITE" id="PS51831">
    <property type="entry name" value="HD"/>
    <property type="match status" value="1"/>
</dbReference>
<dbReference type="OrthoDB" id="9805041at2"/>
<dbReference type="FunFam" id="3.30.460.10:FF:000001">
    <property type="entry name" value="GTP pyrophosphokinase RelA"/>
    <property type="match status" value="1"/>
</dbReference>
<dbReference type="Pfam" id="PF04607">
    <property type="entry name" value="RelA_SpoT"/>
    <property type="match status" value="1"/>
</dbReference>
<dbReference type="GO" id="GO:0042594">
    <property type="term" value="P:response to starvation"/>
    <property type="evidence" value="ECO:0007669"/>
    <property type="project" value="TreeGrafter"/>
</dbReference>
<evidence type="ECO:0000313" key="9">
    <source>
        <dbReference type="EMBL" id="PWD81257.1"/>
    </source>
</evidence>
<dbReference type="InterPro" id="IPR004095">
    <property type="entry name" value="TGS"/>
</dbReference>
<dbReference type="Pfam" id="PF02824">
    <property type="entry name" value="TGS"/>
    <property type="match status" value="1"/>
</dbReference>
<dbReference type="FunFam" id="1.10.3210.10:FF:000001">
    <property type="entry name" value="GTP pyrophosphokinase RelA"/>
    <property type="match status" value="1"/>
</dbReference>
<evidence type="ECO:0000256" key="5">
    <source>
        <dbReference type="RuleBase" id="RU003847"/>
    </source>
</evidence>
<evidence type="ECO:0000256" key="2">
    <source>
        <dbReference type="ARBA" id="ARBA00024329"/>
    </source>
</evidence>
<dbReference type="GO" id="GO:0008893">
    <property type="term" value="F:guanosine-3',5'-bis(diphosphate) 3'-diphosphatase activity"/>
    <property type="evidence" value="ECO:0007669"/>
    <property type="project" value="UniProtKB-EC"/>
</dbReference>
<reference evidence="10" key="1">
    <citation type="submission" date="2018-05" db="EMBL/GenBank/DDBJ databases">
        <title>Ignatzschineria dubaiensis sp. nov., isolated from necrotic foot tissues of dromedaries (Camelus dromedarius) and associated maggots in Dubai, United Arab Emirates.</title>
        <authorList>
            <person name="Tsang C.C."/>
            <person name="Tang J.Y.M."/>
            <person name="Fong J.Y.H."/>
            <person name="Kinne J."/>
            <person name="Lee H.H."/>
            <person name="Joseph M."/>
            <person name="Jose S."/>
            <person name="Schuster R.K."/>
            <person name="Tang Y."/>
            <person name="Sivakumar S."/>
            <person name="Chen J.H.K."/>
            <person name="Teng J.L.L."/>
            <person name="Lau S.K.P."/>
            <person name="Wernery U."/>
            <person name="Woo P.C.Y."/>
        </authorList>
    </citation>
    <scope>NUCLEOTIDE SEQUENCE [LARGE SCALE GENOMIC DNA]</scope>
    <source>
        <strain evidence="10">KCTC 22644</strain>
    </source>
</reference>
<dbReference type="SUPFAM" id="SSF55021">
    <property type="entry name" value="ACT-like"/>
    <property type="match status" value="1"/>
</dbReference>
<organism evidence="9 10">
    <name type="scientific">Ignatzschineria ureiclastica</name>
    <dbReference type="NCBI Taxonomy" id="472582"/>
    <lineage>
        <taxon>Bacteria</taxon>
        <taxon>Pseudomonadati</taxon>
        <taxon>Pseudomonadota</taxon>
        <taxon>Gammaproteobacteria</taxon>
        <taxon>Cardiobacteriales</taxon>
        <taxon>Ignatzschineriaceae</taxon>
        <taxon>Ignatzschineria</taxon>
    </lineage>
</organism>
<dbReference type="InterPro" id="IPR043519">
    <property type="entry name" value="NT_sf"/>
</dbReference>
<dbReference type="PANTHER" id="PTHR21262">
    <property type="entry name" value="GUANOSINE-3',5'-BIS DIPHOSPHATE 3'-PYROPHOSPHOHYDROLASE"/>
    <property type="match status" value="1"/>
</dbReference>
<dbReference type="InterPro" id="IPR033655">
    <property type="entry name" value="TGS_RelA/SpoT"/>
</dbReference>
<dbReference type="FunFam" id="3.10.20.30:FF:000002">
    <property type="entry name" value="GTP pyrophosphokinase (RelA/SpoT)"/>
    <property type="match status" value="1"/>
</dbReference>
<dbReference type="Pfam" id="PF13291">
    <property type="entry name" value="ACT_4"/>
    <property type="match status" value="1"/>
</dbReference>
<comment type="caution">
    <text evidence="9">The sequence shown here is derived from an EMBL/GenBank/DDBJ whole genome shotgun (WGS) entry which is preliminary data.</text>
</comment>
<evidence type="ECO:0000259" key="6">
    <source>
        <dbReference type="PROSITE" id="PS51671"/>
    </source>
</evidence>
<dbReference type="GO" id="GO:0008728">
    <property type="term" value="F:GTP diphosphokinase activity"/>
    <property type="evidence" value="ECO:0007669"/>
    <property type="project" value="TreeGrafter"/>
</dbReference>
<dbReference type="Proteomes" id="UP000245020">
    <property type="component" value="Unassembled WGS sequence"/>
</dbReference>
<dbReference type="UniPathway" id="UPA00908">
    <property type="reaction ID" value="UER00886"/>
</dbReference>
<dbReference type="InterPro" id="IPR002912">
    <property type="entry name" value="ACT_dom"/>
</dbReference>
<dbReference type="CDD" id="cd00077">
    <property type="entry name" value="HDc"/>
    <property type="match status" value="1"/>
</dbReference>
<dbReference type="SUPFAM" id="SSF109604">
    <property type="entry name" value="HD-domain/PDEase-like"/>
    <property type="match status" value="1"/>
</dbReference>